<evidence type="ECO:0000256" key="4">
    <source>
        <dbReference type="ARBA" id="ARBA00022525"/>
    </source>
</evidence>
<keyword evidence="4 6" id="KW-0964">Secreted</keyword>
<comment type="subcellular location">
    <subcellularLocation>
        <location evidence="1 6">Secreted</location>
    </subcellularLocation>
</comment>
<dbReference type="Proteomes" id="UP000006727">
    <property type="component" value="Chromosome 16"/>
</dbReference>
<dbReference type="Gramene" id="Pp3c16_19780V3.1">
    <property type="protein sequence ID" value="PAC:32983905.CDS.1"/>
    <property type="gene ID" value="Pp3c16_19780"/>
</dbReference>
<evidence type="ECO:0000256" key="5">
    <source>
        <dbReference type="ARBA" id="ARBA00022729"/>
    </source>
</evidence>
<evidence type="ECO:0000256" key="3">
    <source>
        <dbReference type="ARBA" id="ARBA00022471"/>
    </source>
</evidence>
<dbReference type="PANTHER" id="PTHR31232:SF18">
    <property type="entry name" value="S-PROTEIN HOMOLOG"/>
    <property type="match status" value="1"/>
</dbReference>
<reference evidence="7 9" key="1">
    <citation type="journal article" date="2008" name="Science">
        <title>The Physcomitrella genome reveals evolutionary insights into the conquest of land by plants.</title>
        <authorList>
            <person name="Rensing S."/>
            <person name="Lang D."/>
            <person name="Zimmer A."/>
            <person name="Terry A."/>
            <person name="Salamov A."/>
            <person name="Shapiro H."/>
            <person name="Nishiyama T."/>
            <person name="Perroud P.-F."/>
            <person name="Lindquist E."/>
            <person name="Kamisugi Y."/>
            <person name="Tanahashi T."/>
            <person name="Sakakibara K."/>
            <person name="Fujita T."/>
            <person name="Oishi K."/>
            <person name="Shin-I T."/>
            <person name="Kuroki Y."/>
            <person name="Toyoda A."/>
            <person name="Suzuki Y."/>
            <person name="Hashimoto A."/>
            <person name="Yamaguchi K."/>
            <person name="Sugano A."/>
            <person name="Kohara Y."/>
            <person name="Fujiyama A."/>
            <person name="Anterola A."/>
            <person name="Aoki S."/>
            <person name="Ashton N."/>
            <person name="Barbazuk W.B."/>
            <person name="Barker E."/>
            <person name="Bennetzen J."/>
            <person name="Bezanilla M."/>
            <person name="Blankenship R."/>
            <person name="Cho S.H."/>
            <person name="Dutcher S."/>
            <person name="Estelle M."/>
            <person name="Fawcett J.A."/>
            <person name="Gundlach H."/>
            <person name="Hanada K."/>
            <person name="Heyl A."/>
            <person name="Hicks K.A."/>
            <person name="Hugh J."/>
            <person name="Lohr M."/>
            <person name="Mayer K."/>
            <person name="Melkozernov A."/>
            <person name="Murata T."/>
            <person name="Nelson D."/>
            <person name="Pils B."/>
            <person name="Prigge M."/>
            <person name="Reiss B."/>
            <person name="Renner T."/>
            <person name="Rombauts S."/>
            <person name="Rushton P."/>
            <person name="Sanderfoot A."/>
            <person name="Schween G."/>
            <person name="Shiu S.-H."/>
            <person name="Stueber K."/>
            <person name="Theodoulou F.L."/>
            <person name="Tu H."/>
            <person name="Van de Peer Y."/>
            <person name="Verrier P.J."/>
            <person name="Waters E."/>
            <person name="Wood A."/>
            <person name="Yang L."/>
            <person name="Cove D."/>
            <person name="Cuming A."/>
            <person name="Hasebe M."/>
            <person name="Lucas S."/>
            <person name="Mishler D.B."/>
            <person name="Reski R."/>
            <person name="Grigoriev I."/>
            <person name="Quatrano R.S."/>
            <person name="Boore J.L."/>
        </authorList>
    </citation>
    <scope>NUCLEOTIDE SEQUENCE [LARGE SCALE GENOMIC DNA]</scope>
    <source>
        <strain evidence="8 9">cv. Gransden 2004</strain>
    </source>
</reference>
<keyword evidence="9" id="KW-1185">Reference proteome</keyword>
<proteinExistence type="inferred from homology"/>
<dbReference type="Pfam" id="PF05938">
    <property type="entry name" value="Self-incomp_S1"/>
    <property type="match status" value="1"/>
</dbReference>
<accession>A0A2K1J9D3</accession>
<name>A0A2K1J9D3_PHYPA</name>
<dbReference type="InterPro" id="IPR010264">
    <property type="entry name" value="Self-incomp_S1"/>
</dbReference>
<evidence type="ECO:0000313" key="9">
    <source>
        <dbReference type="Proteomes" id="UP000006727"/>
    </source>
</evidence>
<dbReference type="EnsemblPlants" id="Pp3c16_19780V3.1">
    <property type="protein sequence ID" value="PAC:32983905.CDS.1"/>
    <property type="gene ID" value="Pp3c16_19780"/>
</dbReference>
<evidence type="ECO:0000256" key="6">
    <source>
        <dbReference type="RuleBase" id="RU367044"/>
    </source>
</evidence>
<dbReference type="GO" id="GO:0060320">
    <property type="term" value="P:rejection of self pollen"/>
    <property type="evidence" value="ECO:0007669"/>
    <property type="project" value="UniProtKB-KW"/>
</dbReference>
<dbReference type="OrthoDB" id="1900999at2759"/>
<keyword evidence="3 6" id="KW-0713">Self-incompatibility</keyword>
<dbReference type="AlphaFoldDB" id="A0A2K1J9D3"/>
<reference evidence="8" key="3">
    <citation type="submission" date="2020-12" db="UniProtKB">
        <authorList>
            <consortium name="EnsemblPlants"/>
        </authorList>
    </citation>
    <scope>IDENTIFICATION</scope>
</reference>
<dbReference type="Gramene" id="Pp3c16_19780V3.2">
    <property type="protein sequence ID" value="PAC:32983906.CDS.1"/>
    <property type="gene ID" value="Pp3c16_19780"/>
</dbReference>
<sequence>MAYLSKAIHVFILHMFLISSSREMLKMATPARSGAPLFLLVVLVAAFAMSTALASDNSVTIINDVGVTIQVHCKSGDRDLHPRTLLSGQRFGWGFKSNFWGTTLFYCSFNWGVKHQSFDVWSMQQSCCWWPVWTVTTQGFLLEDAGCGKAKTYRHPWM</sequence>
<dbReference type="EMBL" id="ABEU02000016">
    <property type="protein sequence ID" value="PNR38136.1"/>
    <property type="molecule type" value="Genomic_DNA"/>
</dbReference>
<dbReference type="KEGG" id="ppp:112293850"/>
<dbReference type="PaxDb" id="3218-PP1S4_6V6.1"/>
<gene>
    <name evidence="8" type="primary">LOC112293850</name>
    <name evidence="7" type="ORF">PHYPA_021247</name>
</gene>
<dbReference type="PANTHER" id="PTHR31232">
    <property type="match status" value="1"/>
</dbReference>
<organism evidence="7">
    <name type="scientific">Physcomitrium patens</name>
    <name type="common">Spreading-leaved earth moss</name>
    <name type="synonym">Physcomitrella patens</name>
    <dbReference type="NCBI Taxonomy" id="3218"/>
    <lineage>
        <taxon>Eukaryota</taxon>
        <taxon>Viridiplantae</taxon>
        <taxon>Streptophyta</taxon>
        <taxon>Embryophyta</taxon>
        <taxon>Bryophyta</taxon>
        <taxon>Bryophytina</taxon>
        <taxon>Bryopsida</taxon>
        <taxon>Funariidae</taxon>
        <taxon>Funariales</taxon>
        <taxon>Funariaceae</taxon>
        <taxon>Physcomitrium</taxon>
    </lineage>
</organism>
<dbReference type="OMA" id="HCESADY"/>
<keyword evidence="5" id="KW-0732">Signal</keyword>
<dbReference type="GeneID" id="112293850"/>
<comment type="similarity">
    <text evidence="2 6">Belongs to the plant self-incompatibility (S1) protein family.</text>
</comment>
<dbReference type="RefSeq" id="XP_024399536.1">
    <property type="nucleotide sequence ID" value="XM_024543768.2"/>
</dbReference>
<evidence type="ECO:0000313" key="7">
    <source>
        <dbReference type="EMBL" id="PNR38136.1"/>
    </source>
</evidence>
<dbReference type="EnsemblPlants" id="Pp3c16_19780V3.2">
    <property type="protein sequence ID" value="PAC:32983906.CDS.1"/>
    <property type="gene ID" value="Pp3c16_19780"/>
</dbReference>
<evidence type="ECO:0000313" key="8">
    <source>
        <dbReference type="EnsemblPlants" id="PAC:32983905.CDS.1"/>
    </source>
</evidence>
<dbReference type="GO" id="GO:0005576">
    <property type="term" value="C:extracellular region"/>
    <property type="evidence" value="ECO:0007669"/>
    <property type="project" value="UniProtKB-SubCell"/>
</dbReference>
<evidence type="ECO:0000256" key="1">
    <source>
        <dbReference type="ARBA" id="ARBA00004613"/>
    </source>
</evidence>
<reference evidence="7 9" key="2">
    <citation type="journal article" date="2018" name="Plant J.">
        <title>The Physcomitrella patens chromosome-scale assembly reveals moss genome structure and evolution.</title>
        <authorList>
            <person name="Lang D."/>
            <person name="Ullrich K.K."/>
            <person name="Murat F."/>
            <person name="Fuchs J."/>
            <person name="Jenkins J."/>
            <person name="Haas F.B."/>
            <person name="Piednoel M."/>
            <person name="Gundlach H."/>
            <person name="Van Bel M."/>
            <person name="Meyberg R."/>
            <person name="Vives C."/>
            <person name="Morata J."/>
            <person name="Symeonidi A."/>
            <person name="Hiss M."/>
            <person name="Muchero W."/>
            <person name="Kamisugi Y."/>
            <person name="Saleh O."/>
            <person name="Blanc G."/>
            <person name="Decker E.L."/>
            <person name="van Gessel N."/>
            <person name="Grimwood J."/>
            <person name="Hayes R.D."/>
            <person name="Graham S.W."/>
            <person name="Gunter L.E."/>
            <person name="McDaniel S.F."/>
            <person name="Hoernstein S.N.W."/>
            <person name="Larsson A."/>
            <person name="Li F.W."/>
            <person name="Perroud P.F."/>
            <person name="Phillips J."/>
            <person name="Ranjan P."/>
            <person name="Rokshar D.S."/>
            <person name="Rothfels C.J."/>
            <person name="Schneider L."/>
            <person name="Shu S."/>
            <person name="Stevenson D.W."/>
            <person name="Thummler F."/>
            <person name="Tillich M."/>
            <person name="Villarreal Aguilar J.C."/>
            <person name="Widiez T."/>
            <person name="Wong G.K."/>
            <person name="Wymore A."/>
            <person name="Zhang Y."/>
            <person name="Zimmer A.D."/>
            <person name="Quatrano R.S."/>
            <person name="Mayer K.F.X."/>
            <person name="Goodstein D."/>
            <person name="Casacuberta J.M."/>
            <person name="Vandepoele K."/>
            <person name="Reski R."/>
            <person name="Cuming A.C."/>
            <person name="Tuskan G.A."/>
            <person name="Maumus F."/>
            <person name="Salse J."/>
            <person name="Schmutz J."/>
            <person name="Rensing S.A."/>
        </authorList>
    </citation>
    <scope>NUCLEOTIDE SEQUENCE [LARGE SCALE GENOMIC DNA]</scope>
    <source>
        <strain evidence="8 9">cv. Gransden 2004</strain>
    </source>
</reference>
<evidence type="ECO:0000256" key="2">
    <source>
        <dbReference type="ARBA" id="ARBA00005581"/>
    </source>
</evidence>
<protein>
    <recommendedName>
        <fullName evidence="6">S-protein homolog</fullName>
    </recommendedName>
</protein>